<evidence type="ECO:0000256" key="1">
    <source>
        <dbReference type="SAM" id="MobiDB-lite"/>
    </source>
</evidence>
<protein>
    <recommendedName>
        <fullName evidence="6">Transmembrane protein</fullName>
    </recommendedName>
</protein>
<keyword evidence="5" id="KW-1185">Reference proteome</keyword>
<proteinExistence type="predicted"/>
<gene>
    <name evidence="4" type="ORF">ENH_00027310</name>
</gene>
<reference evidence="4" key="2">
    <citation type="submission" date="2013-10" db="EMBL/GenBank/DDBJ databases">
        <authorList>
            <person name="Aslett M."/>
        </authorList>
    </citation>
    <scope>NUCLEOTIDE SEQUENCE [LARGE SCALE GENOMIC DNA]</scope>
    <source>
        <strain evidence="4">Houghton</strain>
    </source>
</reference>
<keyword evidence="3" id="KW-0732">Signal</keyword>
<reference evidence="4" key="1">
    <citation type="submission" date="2013-10" db="EMBL/GenBank/DDBJ databases">
        <title>Genomic analysis of the causative agents of coccidiosis in chickens.</title>
        <authorList>
            <person name="Reid A.J."/>
            <person name="Blake D."/>
            <person name="Billington K."/>
            <person name="Browne H."/>
            <person name="Dunn M."/>
            <person name="Hung S."/>
            <person name="Kawahara F."/>
            <person name="Miranda-Saavedra D."/>
            <person name="Mourier T."/>
            <person name="Nagra H."/>
            <person name="Otto T.D."/>
            <person name="Rawlings N."/>
            <person name="Sanchez A."/>
            <person name="Sanders M."/>
            <person name="Subramaniam C."/>
            <person name="Tay Y."/>
            <person name="Dear P."/>
            <person name="Doerig C."/>
            <person name="Gruber A."/>
            <person name="Parkinson J."/>
            <person name="Shirley M."/>
            <person name="Wan K.L."/>
            <person name="Berriman M."/>
            <person name="Tomley F."/>
            <person name="Pain A."/>
        </authorList>
    </citation>
    <scope>NUCLEOTIDE SEQUENCE [LARGE SCALE GENOMIC DNA]</scope>
    <source>
        <strain evidence="4">Houghton</strain>
    </source>
</reference>
<dbReference type="EMBL" id="HG722610">
    <property type="protein sequence ID" value="CDJ62823.1"/>
    <property type="molecule type" value="Genomic_DNA"/>
</dbReference>
<dbReference type="Proteomes" id="UP000030754">
    <property type="component" value="Unassembled WGS sequence"/>
</dbReference>
<evidence type="ECO:0008006" key="6">
    <source>
        <dbReference type="Google" id="ProtNLM"/>
    </source>
</evidence>
<feature type="region of interest" description="Disordered" evidence="1">
    <location>
        <begin position="102"/>
        <end position="122"/>
    </location>
</feature>
<dbReference type="OrthoDB" id="10402180at2759"/>
<feature type="transmembrane region" description="Helical" evidence="2">
    <location>
        <begin position="173"/>
        <end position="195"/>
    </location>
</feature>
<keyword evidence="2" id="KW-1133">Transmembrane helix</keyword>
<feature type="signal peptide" evidence="3">
    <location>
        <begin position="1"/>
        <end position="19"/>
    </location>
</feature>
<dbReference type="VEuPathDB" id="ToxoDB:ENH_00027310"/>
<dbReference type="RefSeq" id="XP_013440185.1">
    <property type="nucleotide sequence ID" value="XM_013584731.1"/>
</dbReference>
<organism evidence="4 5">
    <name type="scientific">Eimeria necatrix</name>
    <dbReference type="NCBI Taxonomy" id="51315"/>
    <lineage>
        <taxon>Eukaryota</taxon>
        <taxon>Sar</taxon>
        <taxon>Alveolata</taxon>
        <taxon>Apicomplexa</taxon>
        <taxon>Conoidasida</taxon>
        <taxon>Coccidia</taxon>
        <taxon>Eucoccidiorida</taxon>
        <taxon>Eimeriorina</taxon>
        <taxon>Eimeriidae</taxon>
        <taxon>Eimeria</taxon>
    </lineage>
</organism>
<keyword evidence="2" id="KW-0472">Membrane</keyword>
<accession>U6MID1</accession>
<evidence type="ECO:0000256" key="3">
    <source>
        <dbReference type="SAM" id="SignalP"/>
    </source>
</evidence>
<dbReference type="GeneID" id="25472899"/>
<keyword evidence="2" id="KW-0812">Transmembrane</keyword>
<evidence type="ECO:0000313" key="5">
    <source>
        <dbReference type="Proteomes" id="UP000030754"/>
    </source>
</evidence>
<evidence type="ECO:0000313" key="4">
    <source>
        <dbReference type="EMBL" id="CDJ62823.1"/>
    </source>
</evidence>
<sequence length="201" mass="21991">MVLRWMGPLLGFLVVGTIGSDGPLRLFDAAGLESSPLPSEAIDSPSEPVFGPRLSPVFSGGTLGELPPRRHAAIVLFTALAMAFAVLRCFRAITTGKASNATKRKLSDEVSSPESECDVRNDPDTVHRAMQRTHASTLLNLKDRQNSQSRKKWLHYVRVQFFGLSRAGQHLPYAMATLLPVLVRACLIVCVYIHINICSAH</sequence>
<evidence type="ECO:0000256" key="2">
    <source>
        <dbReference type="SAM" id="Phobius"/>
    </source>
</evidence>
<dbReference type="AlphaFoldDB" id="U6MID1"/>
<feature type="chain" id="PRO_5004675057" description="Transmembrane protein" evidence="3">
    <location>
        <begin position="20"/>
        <end position="201"/>
    </location>
</feature>
<name>U6MID1_9EIME</name>